<dbReference type="EMBL" id="VSSQ01031907">
    <property type="protein sequence ID" value="MPM82989.1"/>
    <property type="molecule type" value="Genomic_DNA"/>
</dbReference>
<dbReference type="AlphaFoldDB" id="A0A645D1E4"/>
<proteinExistence type="predicted"/>
<name>A0A645D1E4_9ZZZZ</name>
<organism evidence="1">
    <name type="scientific">bioreactor metagenome</name>
    <dbReference type="NCBI Taxonomy" id="1076179"/>
    <lineage>
        <taxon>unclassified sequences</taxon>
        <taxon>metagenomes</taxon>
        <taxon>ecological metagenomes</taxon>
    </lineage>
</organism>
<evidence type="ECO:0000313" key="1">
    <source>
        <dbReference type="EMBL" id="MPM82989.1"/>
    </source>
</evidence>
<sequence length="72" mass="8122">MSVEIFFRILSFCKKIGEGFFIVFGSLGIKTRFDYSFRGIHANDFSGKKFLQRIGRAYNSGNPELSCDNGSV</sequence>
<protein>
    <submittedName>
        <fullName evidence="1">Uncharacterized protein</fullName>
    </submittedName>
</protein>
<gene>
    <name evidence="1" type="ORF">SDC9_130052</name>
</gene>
<reference evidence="1" key="1">
    <citation type="submission" date="2019-08" db="EMBL/GenBank/DDBJ databases">
        <authorList>
            <person name="Kucharzyk K."/>
            <person name="Murdoch R.W."/>
            <person name="Higgins S."/>
            <person name="Loffler F."/>
        </authorList>
    </citation>
    <scope>NUCLEOTIDE SEQUENCE</scope>
</reference>
<accession>A0A645D1E4</accession>
<comment type="caution">
    <text evidence="1">The sequence shown here is derived from an EMBL/GenBank/DDBJ whole genome shotgun (WGS) entry which is preliminary data.</text>
</comment>